<evidence type="ECO:0000313" key="2">
    <source>
        <dbReference type="EMBL" id="NVN48620.1"/>
    </source>
</evidence>
<sequence>MTAADVMPAPRPRVVLVDGVPMSALVSQAPEPRAVIVAVHGGATSAAYFDCPGQPRLSLLRAAAATGFTTIALDRPGYGASAVYANDFGDASRRVDAAFAAVDKVLADGDRGAGLFLVGHSAGCELALRMATTGSEVLGVEVAGTGLRYSETAKNIISAATLTSRPAGLRDLLWQPTELYPREVLTGALAAPGVAYEAEVTANWARRDFPEIAARVQVPVQFSVADHESVWESTPDARAAIAALFTSSPRVLVNEMADSGHNLSVGLTADTYHHRVTSFIEECIADARGRDRESSGGT</sequence>
<dbReference type="AlphaFoldDB" id="A0A850PKD8"/>
<organism evidence="2 3">
    <name type="scientific">Mycolicibacterium hippocampi</name>
    <dbReference type="NCBI Taxonomy" id="659824"/>
    <lineage>
        <taxon>Bacteria</taxon>
        <taxon>Bacillati</taxon>
        <taxon>Actinomycetota</taxon>
        <taxon>Actinomycetes</taxon>
        <taxon>Mycobacteriales</taxon>
        <taxon>Mycobacteriaceae</taxon>
        <taxon>Mycolicibacterium</taxon>
    </lineage>
</organism>
<feature type="domain" description="AB hydrolase-1" evidence="1">
    <location>
        <begin position="36"/>
        <end position="264"/>
    </location>
</feature>
<evidence type="ECO:0000313" key="3">
    <source>
        <dbReference type="Proteomes" id="UP000570517"/>
    </source>
</evidence>
<comment type="caution">
    <text evidence="2">The sequence shown here is derived from an EMBL/GenBank/DDBJ whole genome shotgun (WGS) entry which is preliminary data.</text>
</comment>
<dbReference type="Proteomes" id="UP000570517">
    <property type="component" value="Unassembled WGS sequence"/>
</dbReference>
<proteinExistence type="predicted"/>
<protein>
    <submittedName>
        <fullName evidence="2">Alpha/beta fold hydrolase</fullName>
    </submittedName>
</protein>
<dbReference type="SUPFAM" id="SSF53474">
    <property type="entry name" value="alpha/beta-Hydrolases"/>
    <property type="match status" value="1"/>
</dbReference>
<dbReference type="InterPro" id="IPR000073">
    <property type="entry name" value="AB_hydrolase_1"/>
</dbReference>
<evidence type="ECO:0000259" key="1">
    <source>
        <dbReference type="Pfam" id="PF12697"/>
    </source>
</evidence>
<gene>
    <name evidence="2" type="ORF">HLY00_4779</name>
</gene>
<reference evidence="2 3" key="1">
    <citation type="submission" date="2020-05" db="EMBL/GenBank/DDBJ databases">
        <title>Draft genome sequence of Mycobacterium hippocampi DL, isolated from European seabass, Dicentrarchus labrax, reared in fish farms.</title>
        <authorList>
            <person name="Stathopoulou P."/>
            <person name="Asimakis E."/>
            <person name="Tzokas K."/>
            <person name="Batargias C."/>
            <person name="Tsiamis G."/>
        </authorList>
    </citation>
    <scope>NUCLEOTIDE SEQUENCE [LARGE SCALE GENOMIC DNA]</scope>
    <source>
        <strain evidence="2 3">DL</strain>
    </source>
</reference>
<accession>A0A850PKD8</accession>
<dbReference type="Pfam" id="PF12697">
    <property type="entry name" value="Abhydrolase_6"/>
    <property type="match status" value="1"/>
</dbReference>
<name>A0A850PKD8_9MYCO</name>
<dbReference type="EMBL" id="JABFYL010000005">
    <property type="protein sequence ID" value="NVN48620.1"/>
    <property type="molecule type" value="Genomic_DNA"/>
</dbReference>
<dbReference type="GO" id="GO:0016787">
    <property type="term" value="F:hydrolase activity"/>
    <property type="evidence" value="ECO:0007669"/>
    <property type="project" value="UniProtKB-KW"/>
</dbReference>
<keyword evidence="2" id="KW-0378">Hydrolase</keyword>
<keyword evidence="3" id="KW-1185">Reference proteome</keyword>
<dbReference type="InterPro" id="IPR029058">
    <property type="entry name" value="AB_hydrolase_fold"/>
</dbReference>
<dbReference type="Gene3D" id="3.40.50.1820">
    <property type="entry name" value="alpha/beta hydrolase"/>
    <property type="match status" value="1"/>
</dbReference>